<feature type="domain" description="RGS" evidence="2">
    <location>
        <begin position="160"/>
        <end position="278"/>
    </location>
</feature>
<feature type="domain" description="RGS" evidence="2">
    <location>
        <begin position="309"/>
        <end position="427"/>
    </location>
</feature>
<dbReference type="GeneID" id="20085521"/>
<dbReference type="eggNOG" id="ENOG502RD2K">
    <property type="taxonomic scope" value="Eukaryota"/>
</dbReference>
<feature type="compositionally biased region" description="Basic and acidic residues" evidence="1">
    <location>
        <begin position="38"/>
        <end position="55"/>
    </location>
</feature>
<reference evidence="3" key="1">
    <citation type="submission" date="2013-12" db="EMBL/GenBank/DDBJ databases">
        <title>The Genome Sequence of Aphanomyces invadans NJM9701.</title>
        <authorList>
            <consortium name="The Broad Institute Genomics Platform"/>
            <person name="Russ C."/>
            <person name="Tyler B."/>
            <person name="van West P."/>
            <person name="Dieguez-Uribeondo J."/>
            <person name="Young S.K."/>
            <person name="Zeng Q."/>
            <person name="Gargeya S."/>
            <person name="Fitzgerald M."/>
            <person name="Abouelleil A."/>
            <person name="Alvarado L."/>
            <person name="Chapman S.B."/>
            <person name="Gainer-Dewar J."/>
            <person name="Goldberg J."/>
            <person name="Griggs A."/>
            <person name="Gujja S."/>
            <person name="Hansen M."/>
            <person name="Howarth C."/>
            <person name="Imamovic A."/>
            <person name="Ireland A."/>
            <person name="Larimer J."/>
            <person name="McCowan C."/>
            <person name="Murphy C."/>
            <person name="Pearson M."/>
            <person name="Poon T.W."/>
            <person name="Priest M."/>
            <person name="Roberts A."/>
            <person name="Saif S."/>
            <person name="Shea T."/>
            <person name="Sykes S."/>
            <person name="Wortman J."/>
            <person name="Nusbaum C."/>
            <person name="Birren B."/>
        </authorList>
    </citation>
    <scope>NUCLEOTIDE SEQUENCE [LARGE SCALE GENOMIC DNA]</scope>
    <source>
        <strain evidence="3">NJM9701</strain>
    </source>
</reference>
<gene>
    <name evidence="3" type="ORF">H310_08471</name>
</gene>
<dbReference type="STRING" id="157072.A0A024TYE5"/>
<dbReference type="SUPFAM" id="SSF48097">
    <property type="entry name" value="Regulator of G-protein signaling, RGS"/>
    <property type="match status" value="4"/>
</dbReference>
<dbReference type="OrthoDB" id="196547at2759"/>
<dbReference type="Gene3D" id="1.10.167.10">
    <property type="entry name" value="Regulator of G-protein Signalling 4, domain 2"/>
    <property type="match status" value="4"/>
</dbReference>
<dbReference type="SMART" id="SM00315">
    <property type="entry name" value="RGS"/>
    <property type="match status" value="4"/>
</dbReference>
<proteinExistence type="predicted"/>
<accession>A0A024TYE5</accession>
<sequence>MGAIVSRARTSLAAVHSDDFVPSHHLDSERTLSLNRYRKNEKATSKAYEVDEVQKPHSSTGSVPPDRVQPFLSPPVSSNQDPPPPEPRQADTQVPKDKRHITTGNGLVDISYTQPMGERRLIRAATESALRTSLSNPTKYRRQSICMDLHTNLSLAFTVDVLAEPVTHKLMMQFAESIPYAPQRLLFWADAQHLRSLPSSQYTDKILRKIYDKFLSPDAQTPICVPAGMLKSIRAEFNSPNGIQTAGVYAEAQALCLRDLEKDVFPRFRKHRLYNEMLEALEERPLSKWKAALTAMHAPRLHSRAMRESFQSVLSNEIKLRYFKSYCVENMTLENLMFHLDVEDAKRLPNQSFVQARSKKIIDTYIRDGAKMHIHLSPEIHDGLVQNLDRNEIDPAMFVDAQYVAMECIKTEVWPRFSSSSIYVQHIQESSLADNELESYVPSVSASDIDALLSNLDAMSSTILIQKAMELPTNLMANIAKAHTIHHDTALVLLQDKIGHRMFKKFLKVRGKDHFVSFIDDVEEYTNLPGIEYMQHTAKKLFKKYLSDHARLQVDMSTKMRQDIEEKLDMPTMDMFKPAIVKVKTGLLQDSLLRYLSSPIHEELHNDAEIPQLVREMTAARNSGKLELPHLDSVLGHPKYMSNFKKYLTSQHAVENLIFLEEVEEFRRLPSSQIVLRNAKKIVDKYINQATARAPLPLGKALHDSMVKTADGMEKSFFSGAVHDIMHVLRQDEVPEFLDAPLFMVLVGAWASLDETYARKQLVGDFELAYFRHRFHAICETKRDRPKS</sequence>
<evidence type="ECO:0000313" key="3">
    <source>
        <dbReference type="EMBL" id="ETV98999.1"/>
    </source>
</evidence>
<feature type="domain" description="RGS" evidence="2">
    <location>
        <begin position="630"/>
        <end position="747"/>
    </location>
</feature>
<protein>
    <recommendedName>
        <fullName evidence="2">RGS domain-containing protein</fullName>
    </recommendedName>
</protein>
<evidence type="ECO:0000259" key="2">
    <source>
        <dbReference type="PROSITE" id="PS50132"/>
    </source>
</evidence>
<dbReference type="AlphaFoldDB" id="A0A024TYE5"/>
<dbReference type="PANTHER" id="PTHR10845:SF192">
    <property type="entry name" value="DOUBLE HIT, ISOFORM B"/>
    <property type="match status" value="1"/>
</dbReference>
<dbReference type="EMBL" id="KI913968">
    <property type="protein sequence ID" value="ETV98999.1"/>
    <property type="molecule type" value="Genomic_DNA"/>
</dbReference>
<dbReference type="PROSITE" id="PS50132">
    <property type="entry name" value="RGS"/>
    <property type="match status" value="4"/>
</dbReference>
<feature type="region of interest" description="Disordered" evidence="1">
    <location>
        <begin position="37"/>
        <end position="104"/>
    </location>
</feature>
<dbReference type="PANTHER" id="PTHR10845">
    <property type="entry name" value="REGULATOR OF G PROTEIN SIGNALING"/>
    <property type="match status" value="1"/>
</dbReference>
<dbReference type="RefSeq" id="XP_008872427.1">
    <property type="nucleotide sequence ID" value="XM_008874205.1"/>
</dbReference>
<feature type="domain" description="RGS" evidence="2">
    <location>
        <begin position="493"/>
        <end position="605"/>
    </location>
</feature>
<dbReference type="Pfam" id="PF00615">
    <property type="entry name" value="RGS"/>
    <property type="match status" value="4"/>
</dbReference>
<dbReference type="InterPro" id="IPR036305">
    <property type="entry name" value="RGS_sf"/>
</dbReference>
<evidence type="ECO:0000256" key="1">
    <source>
        <dbReference type="SAM" id="MobiDB-lite"/>
    </source>
</evidence>
<dbReference type="InterPro" id="IPR016137">
    <property type="entry name" value="RGS"/>
</dbReference>
<dbReference type="CDD" id="cd07440">
    <property type="entry name" value="RGS"/>
    <property type="match status" value="3"/>
</dbReference>
<name>A0A024TYE5_9STRA</name>
<organism evidence="3">
    <name type="scientific">Aphanomyces invadans</name>
    <dbReference type="NCBI Taxonomy" id="157072"/>
    <lineage>
        <taxon>Eukaryota</taxon>
        <taxon>Sar</taxon>
        <taxon>Stramenopiles</taxon>
        <taxon>Oomycota</taxon>
        <taxon>Saprolegniomycetes</taxon>
        <taxon>Saprolegniales</taxon>
        <taxon>Verrucalvaceae</taxon>
        <taxon>Aphanomyces</taxon>
    </lineage>
</organism>
<dbReference type="VEuPathDB" id="FungiDB:H310_08471"/>
<dbReference type="InterPro" id="IPR044926">
    <property type="entry name" value="RGS_subdomain_2"/>
</dbReference>